<dbReference type="InterPro" id="IPR001940">
    <property type="entry name" value="Peptidase_S1C"/>
</dbReference>
<dbReference type="Proteomes" id="UP000463224">
    <property type="component" value="Unassembled WGS sequence"/>
</dbReference>
<dbReference type="PANTHER" id="PTHR43343:SF3">
    <property type="entry name" value="PROTEASE DO-LIKE 8, CHLOROPLASTIC"/>
    <property type="match status" value="1"/>
</dbReference>
<dbReference type="AlphaFoldDB" id="A0A844QL48"/>
<keyword evidence="1 3" id="KW-0645">Protease</keyword>
<dbReference type="PRINTS" id="PR00834">
    <property type="entry name" value="PROTEASES2C"/>
</dbReference>
<dbReference type="GO" id="GO:0004252">
    <property type="term" value="F:serine-type endopeptidase activity"/>
    <property type="evidence" value="ECO:0007669"/>
    <property type="project" value="InterPro"/>
</dbReference>
<sequence length="210" mass="21679">MRVLYWIAAGLVAVLMALVVMGLSSTKADDNHAESTVKVMPGNGHGSGVHIGGGFVITAAHVVEDAKAVTLKSTMGDIQKAEVLWVNNAYDVALLRASRPERLSASELACVVPPVGSSIMSIGNPVDVEFTRHWGRVAGGERSIGPWGSLLVTDITTVPGQSGGPVMNADGKVVGITVGVMTVPMGFASATYVGVGFIVPGKTICNLLAR</sequence>
<keyword evidence="2" id="KW-0378">Hydrolase</keyword>
<keyword evidence="4" id="KW-1185">Reference proteome</keyword>
<dbReference type="PANTHER" id="PTHR43343">
    <property type="entry name" value="PEPTIDASE S12"/>
    <property type="match status" value="1"/>
</dbReference>
<protein>
    <submittedName>
        <fullName evidence="3">Trypsin-like serine protease</fullName>
    </submittedName>
</protein>
<dbReference type="Pfam" id="PF13365">
    <property type="entry name" value="Trypsin_2"/>
    <property type="match status" value="1"/>
</dbReference>
<gene>
    <name evidence="3" type="ORF">GN330_22555</name>
</gene>
<evidence type="ECO:0000313" key="3">
    <source>
        <dbReference type="EMBL" id="MVB00036.1"/>
    </source>
</evidence>
<dbReference type="GO" id="GO:0006508">
    <property type="term" value="P:proteolysis"/>
    <property type="evidence" value="ECO:0007669"/>
    <property type="project" value="UniProtKB-KW"/>
</dbReference>
<evidence type="ECO:0000256" key="1">
    <source>
        <dbReference type="ARBA" id="ARBA00022670"/>
    </source>
</evidence>
<dbReference type="InterPro" id="IPR051201">
    <property type="entry name" value="Chloro_Bact_Ser_Proteases"/>
</dbReference>
<dbReference type="SUPFAM" id="SSF50494">
    <property type="entry name" value="Trypsin-like serine proteases"/>
    <property type="match status" value="1"/>
</dbReference>
<evidence type="ECO:0000313" key="4">
    <source>
        <dbReference type="Proteomes" id="UP000463224"/>
    </source>
</evidence>
<proteinExistence type="predicted"/>
<reference evidence="3 4" key="1">
    <citation type="submission" date="2019-12" db="EMBL/GenBank/DDBJ databases">
        <title>Nitratireductor arenosus sp. nov., Isolated from sea sand, Jeju island, South Korea.</title>
        <authorList>
            <person name="Kim W."/>
        </authorList>
    </citation>
    <scope>NUCLEOTIDE SEQUENCE [LARGE SCALE GENOMIC DNA]</scope>
    <source>
        <strain evidence="3 4">CAU 1489</strain>
    </source>
</reference>
<organism evidence="3 4">
    <name type="scientific">Nitratireductor arenosus</name>
    <dbReference type="NCBI Taxonomy" id="2682096"/>
    <lineage>
        <taxon>Bacteria</taxon>
        <taxon>Pseudomonadati</taxon>
        <taxon>Pseudomonadota</taxon>
        <taxon>Alphaproteobacteria</taxon>
        <taxon>Hyphomicrobiales</taxon>
        <taxon>Phyllobacteriaceae</taxon>
        <taxon>Nitratireductor</taxon>
    </lineage>
</organism>
<dbReference type="Gene3D" id="2.40.10.120">
    <property type="match status" value="1"/>
</dbReference>
<dbReference type="RefSeq" id="WP_156715849.1">
    <property type="nucleotide sequence ID" value="NZ_WPHG01000010.1"/>
</dbReference>
<dbReference type="InterPro" id="IPR009003">
    <property type="entry name" value="Peptidase_S1_PA"/>
</dbReference>
<comment type="caution">
    <text evidence="3">The sequence shown here is derived from an EMBL/GenBank/DDBJ whole genome shotgun (WGS) entry which is preliminary data.</text>
</comment>
<name>A0A844QL48_9HYPH</name>
<dbReference type="EMBL" id="WPHG01000010">
    <property type="protein sequence ID" value="MVB00036.1"/>
    <property type="molecule type" value="Genomic_DNA"/>
</dbReference>
<evidence type="ECO:0000256" key="2">
    <source>
        <dbReference type="ARBA" id="ARBA00022801"/>
    </source>
</evidence>
<accession>A0A844QL48</accession>